<dbReference type="EMBL" id="GU568025">
    <property type="protein sequence ID" value="ADI23861.1"/>
    <property type="molecule type" value="Genomic_DNA"/>
</dbReference>
<reference evidence="1" key="1">
    <citation type="submission" date="2010-01" db="EMBL/GenBank/DDBJ databases">
        <title>Genome fragments of uncultured bacteria from the North Pacific subtropical Gyre.</title>
        <authorList>
            <person name="Pham V.D."/>
            <person name="Delong E.F."/>
        </authorList>
    </citation>
    <scope>NUCLEOTIDE SEQUENCE</scope>
</reference>
<sequence>MLSLERCRKILDDVAPPADEDLERIRRDLYALAHVAVSAFGSHHAVDRPERLKVAFRLVPDHEQEALEERAAIREYDGGIDRDDAERAVLSDYLCDVRSRKP</sequence>
<accession>E7C8T7</accession>
<protein>
    <submittedName>
        <fullName evidence="1">Uncharacterized protein</fullName>
    </submittedName>
</protein>
<dbReference type="AlphaFoldDB" id="E7C8T7"/>
<name>E7C8T7_9GAMM</name>
<organism evidence="1">
    <name type="scientific">uncultured gamma proteobacterium HF4000_48E10</name>
    <dbReference type="NCBI Taxonomy" id="723583"/>
    <lineage>
        <taxon>Bacteria</taxon>
        <taxon>Pseudomonadati</taxon>
        <taxon>Pseudomonadota</taxon>
        <taxon>Gammaproteobacteria</taxon>
        <taxon>environmental samples</taxon>
    </lineage>
</organism>
<evidence type="ECO:0000313" key="1">
    <source>
        <dbReference type="EMBL" id="ADI23861.1"/>
    </source>
</evidence>
<proteinExistence type="predicted"/>